<dbReference type="AlphaFoldDB" id="A0A3M7RL44"/>
<protein>
    <submittedName>
        <fullName evidence="1">Uncharacterized protein</fullName>
    </submittedName>
</protein>
<comment type="caution">
    <text evidence="1">The sequence shown here is derived from an EMBL/GenBank/DDBJ whole genome shotgun (WGS) entry which is preliminary data.</text>
</comment>
<reference evidence="1 2" key="1">
    <citation type="journal article" date="2018" name="Sci. Rep.">
        <title>Genomic signatures of local adaptation to the degree of environmental predictability in rotifers.</title>
        <authorList>
            <person name="Franch-Gras L."/>
            <person name="Hahn C."/>
            <person name="Garcia-Roger E.M."/>
            <person name="Carmona M.J."/>
            <person name="Serra M."/>
            <person name="Gomez A."/>
        </authorList>
    </citation>
    <scope>NUCLEOTIDE SEQUENCE [LARGE SCALE GENOMIC DNA]</scope>
    <source>
        <strain evidence="1">HYR1</strain>
    </source>
</reference>
<keyword evidence="2" id="KW-1185">Reference proteome</keyword>
<sequence>MSNKRMRTSVASILGENSRMDEFLQENYNDSNLQTQVSDVQPTQSNKIFQMKVFMLRKHLRGIRIFKGLKRFSSRKLAYYKKIMLLSKCCNTSAKTNLDYHLENMKSLKKEINILTVIKSNIFANINGIKRTKISLSGIDV</sequence>
<organism evidence="1 2">
    <name type="scientific">Brachionus plicatilis</name>
    <name type="common">Marine rotifer</name>
    <name type="synonym">Brachionus muelleri</name>
    <dbReference type="NCBI Taxonomy" id="10195"/>
    <lineage>
        <taxon>Eukaryota</taxon>
        <taxon>Metazoa</taxon>
        <taxon>Spiralia</taxon>
        <taxon>Gnathifera</taxon>
        <taxon>Rotifera</taxon>
        <taxon>Eurotatoria</taxon>
        <taxon>Monogononta</taxon>
        <taxon>Pseudotrocha</taxon>
        <taxon>Ploima</taxon>
        <taxon>Brachionidae</taxon>
        <taxon>Brachionus</taxon>
    </lineage>
</organism>
<dbReference type="OrthoDB" id="10179970at2759"/>
<evidence type="ECO:0000313" key="1">
    <source>
        <dbReference type="EMBL" id="RNA24204.1"/>
    </source>
</evidence>
<accession>A0A3M7RL44</accession>
<dbReference type="EMBL" id="REGN01003157">
    <property type="protein sequence ID" value="RNA24204.1"/>
    <property type="molecule type" value="Genomic_DNA"/>
</dbReference>
<gene>
    <name evidence="1" type="ORF">BpHYR1_008983</name>
</gene>
<dbReference type="Proteomes" id="UP000276133">
    <property type="component" value="Unassembled WGS sequence"/>
</dbReference>
<name>A0A3M7RL44_BRAPC</name>
<evidence type="ECO:0000313" key="2">
    <source>
        <dbReference type="Proteomes" id="UP000276133"/>
    </source>
</evidence>
<proteinExistence type="predicted"/>